<organism evidence="10 11">
    <name type="scientific">Janthinobacterium fluminis</name>
    <dbReference type="NCBI Taxonomy" id="2987524"/>
    <lineage>
        <taxon>Bacteria</taxon>
        <taxon>Pseudomonadati</taxon>
        <taxon>Pseudomonadota</taxon>
        <taxon>Betaproteobacteria</taxon>
        <taxon>Burkholderiales</taxon>
        <taxon>Oxalobacteraceae</taxon>
        <taxon>Janthinobacterium</taxon>
    </lineage>
</organism>
<gene>
    <name evidence="9" type="primary">cobD</name>
    <name evidence="10" type="ORF">OIK44_19920</name>
</gene>
<proteinExistence type="inferred from homology"/>
<evidence type="ECO:0000256" key="2">
    <source>
        <dbReference type="ARBA" id="ARBA00004953"/>
    </source>
</evidence>
<keyword evidence="4 9" id="KW-1003">Cell membrane</keyword>
<evidence type="ECO:0000313" key="11">
    <source>
        <dbReference type="Proteomes" id="UP001221208"/>
    </source>
</evidence>
<evidence type="ECO:0000256" key="3">
    <source>
        <dbReference type="ARBA" id="ARBA00006263"/>
    </source>
</evidence>
<feature type="transmembrane region" description="Helical" evidence="9">
    <location>
        <begin position="151"/>
        <end position="173"/>
    </location>
</feature>
<feature type="transmembrane region" description="Helical" evidence="9">
    <location>
        <begin position="287"/>
        <end position="312"/>
    </location>
</feature>
<evidence type="ECO:0000256" key="5">
    <source>
        <dbReference type="ARBA" id="ARBA00022573"/>
    </source>
</evidence>
<sequence>MLSGLSLPAVALLLLAGVLLDLLFGEVRRWHPLVGFGNCANALERRLNRGRRRLGRGALAWIAAVVPLTALSAWTCGALGLAAHAVMLYFCIGLRSLREHNLPIAQALAQGELARARLLTARIVSRDTAQADAADLAKASAESLLENGNDAVFGTLFWFAVAGGPGAVLFRLANTLDAMWGYRNARFDWFGCCAARIDDALNYIPARLTALSYVALGATLADKRRAWRCWRTQAPTWDSPNAGPVMSSGAGALGLALGGAATYDGVVEQRPVLGGGRRAGAADIGRAWRLVANTTALWLAGAALAAAFHYLIRSPHA</sequence>
<keyword evidence="11" id="KW-1185">Reference proteome</keyword>
<dbReference type="Proteomes" id="UP001221208">
    <property type="component" value="Unassembled WGS sequence"/>
</dbReference>
<dbReference type="PANTHER" id="PTHR34308">
    <property type="entry name" value="COBALAMIN BIOSYNTHESIS PROTEIN CBIB"/>
    <property type="match status" value="1"/>
</dbReference>
<dbReference type="RefSeq" id="WP_273673276.1">
    <property type="nucleotide sequence ID" value="NZ_JAQQXR010000008.1"/>
</dbReference>
<keyword evidence="7 9" id="KW-1133">Transmembrane helix</keyword>
<keyword evidence="8 9" id="KW-0472">Membrane</keyword>
<name>A0ABT5K4G5_9BURK</name>
<evidence type="ECO:0000313" key="10">
    <source>
        <dbReference type="EMBL" id="MDC8759858.1"/>
    </source>
</evidence>
<evidence type="ECO:0000256" key="1">
    <source>
        <dbReference type="ARBA" id="ARBA00004651"/>
    </source>
</evidence>
<reference evidence="10 11" key="1">
    <citation type="submission" date="2022-10" db="EMBL/GenBank/DDBJ databases">
        <title>Janthinobacterium sp. hw3 Genome sequencing.</title>
        <authorList>
            <person name="Park S."/>
        </authorList>
    </citation>
    <scope>NUCLEOTIDE SEQUENCE [LARGE SCALE GENOMIC DNA]</scope>
    <source>
        <strain evidence="11">hw3</strain>
    </source>
</reference>
<comment type="function">
    <text evidence="9">Converts cobyric acid to cobinamide by the addition of aminopropanol on the F carboxylic group.</text>
</comment>
<comment type="pathway">
    <text evidence="2 9">Cofactor biosynthesis; adenosylcobalamin biosynthesis.</text>
</comment>
<dbReference type="HAMAP" id="MF_00024">
    <property type="entry name" value="CobD_CbiB"/>
    <property type="match status" value="1"/>
</dbReference>
<evidence type="ECO:0000256" key="6">
    <source>
        <dbReference type="ARBA" id="ARBA00022692"/>
    </source>
</evidence>
<accession>A0ABT5K4G5</accession>
<feature type="transmembrane region" description="Helical" evidence="9">
    <location>
        <begin position="6"/>
        <end position="24"/>
    </location>
</feature>
<evidence type="ECO:0000256" key="4">
    <source>
        <dbReference type="ARBA" id="ARBA00022475"/>
    </source>
</evidence>
<dbReference type="InterPro" id="IPR004485">
    <property type="entry name" value="Cobalamin_biosynth_CobD/CbiB"/>
</dbReference>
<keyword evidence="5 9" id="KW-0169">Cobalamin biosynthesis</keyword>
<comment type="similarity">
    <text evidence="3 9">Belongs to the CobD/CbiB family.</text>
</comment>
<dbReference type="PANTHER" id="PTHR34308:SF1">
    <property type="entry name" value="COBALAMIN BIOSYNTHESIS PROTEIN CBIB"/>
    <property type="match status" value="1"/>
</dbReference>
<keyword evidence="6 9" id="KW-0812">Transmembrane</keyword>
<comment type="subcellular location">
    <subcellularLocation>
        <location evidence="1 9">Cell membrane</location>
        <topology evidence="1 9">Multi-pass membrane protein</topology>
    </subcellularLocation>
</comment>
<feature type="transmembrane region" description="Helical" evidence="9">
    <location>
        <begin position="58"/>
        <end position="90"/>
    </location>
</feature>
<comment type="caution">
    <text evidence="10">The sequence shown here is derived from an EMBL/GenBank/DDBJ whole genome shotgun (WGS) entry which is preliminary data.</text>
</comment>
<protein>
    <recommendedName>
        <fullName evidence="9">Cobalamin biosynthesis protein CobD</fullName>
    </recommendedName>
</protein>
<dbReference type="EMBL" id="JAQQXR010000008">
    <property type="protein sequence ID" value="MDC8759858.1"/>
    <property type="molecule type" value="Genomic_DNA"/>
</dbReference>
<evidence type="ECO:0000256" key="9">
    <source>
        <dbReference type="HAMAP-Rule" id="MF_00024"/>
    </source>
</evidence>
<dbReference type="Pfam" id="PF03186">
    <property type="entry name" value="CobD_Cbib"/>
    <property type="match status" value="1"/>
</dbReference>
<evidence type="ECO:0000256" key="8">
    <source>
        <dbReference type="ARBA" id="ARBA00023136"/>
    </source>
</evidence>
<comment type="caution">
    <text evidence="9">Lacks conserved residue(s) required for the propagation of feature annotation.</text>
</comment>
<evidence type="ECO:0000256" key="7">
    <source>
        <dbReference type="ARBA" id="ARBA00022989"/>
    </source>
</evidence>